<feature type="transmembrane region" description="Helical" evidence="1">
    <location>
        <begin position="381"/>
        <end position="404"/>
    </location>
</feature>
<feature type="transmembrane region" description="Helical" evidence="1">
    <location>
        <begin position="147"/>
        <end position="167"/>
    </location>
</feature>
<feature type="transmembrane region" description="Helical" evidence="1">
    <location>
        <begin position="441"/>
        <end position="457"/>
    </location>
</feature>
<protein>
    <recommendedName>
        <fullName evidence="4">O-antigen ligase domain-containing protein</fullName>
    </recommendedName>
</protein>
<feature type="transmembrane region" description="Helical" evidence="1">
    <location>
        <begin position="87"/>
        <end position="108"/>
    </location>
</feature>
<feature type="transmembrane region" description="Helical" evidence="1">
    <location>
        <begin position="42"/>
        <end position="57"/>
    </location>
</feature>
<organism evidence="2 3">
    <name type="scientific">Methylobacterium goesingense</name>
    <dbReference type="NCBI Taxonomy" id="243690"/>
    <lineage>
        <taxon>Bacteria</taxon>
        <taxon>Pseudomonadati</taxon>
        <taxon>Pseudomonadota</taxon>
        <taxon>Alphaproteobacteria</taxon>
        <taxon>Hyphomicrobiales</taxon>
        <taxon>Methylobacteriaceae</taxon>
        <taxon>Methylobacterium</taxon>
    </lineage>
</organism>
<reference evidence="2 3" key="1">
    <citation type="submission" date="2024-06" db="EMBL/GenBank/DDBJ databases">
        <title>Genomic Encyclopedia of Type Strains, Phase IV (KMG-IV): sequencing the most valuable type-strain genomes for metagenomic binning, comparative biology and taxonomic classification.</title>
        <authorList>
            <person name="Goeker M."/>
        </authorList>
    </citation>
    <scope>NUCLEOTIDE SEQUENCE [LARGE SCALE GENOMIC DNA]</scope>
    <source>
        <strain evidence="2 3">DSM 21331</strain>
    </source>
</reference>
<comment type="caution">
    <text evidence="2">The sequence shown here is derived from an EMBL/GenBank/DDBJ whole genome shotgun (WGS) entry which is preliminary data.</text>
</comment>
<feature type="transmembrane region" description="Helical" evidence="1">
    <location>
        <begin position="238"/>
        <end position="271"/>
    </location>
</feature>
<feature type="transmembrane region" description="Helical" evidence="1">
    <location>
        <begin position="120"/>
        <end position="141"/>
    </location>
</feature>
<feature type="transmembrane region" description="Helical" evidence="1">
    <location>
        <begin position="301"/>
        <end position="321"/>
    </location>
</feature>
<dbReference type="PANTHER" id="PTHR37422:SF13">
    <property type="entry name" value="LIPOPOLYSACCHARIDE BIOSYNTHESIS PROTEIN PA4999-RELATED"/>
    <property type="match status" value="1"/>
</dbReference>
<feature type="transmembrane region" description="Helical" evidence="1">
    <location>
        <begin position="179"/>
        <end position="196"/>
    </location>
</feature>
<keyword evidence="1" id="KW-0812">Transmembrane</keyword>
<gene>
    <name evidence="2" type="ORF">ABID43_000318</name>
</gene>
<dbReference type="InterPro" id="IPR051533">
    <property type="entry name" value="WaaL-like"/>
</dbReference>
<feature type="transmembrane region" description="Helical" evidence="1">
    <location>
        <begin position="277"/>
        <end position="294"/>
    </location>
</feature>
<proteinExistence type="predicted"/>
<feature type="transmembrane region" description="Helical" evidence="1">
    <location>
        <begin position="208"/>
        <end position="226"/>
    </location>
</feature>
<dbReference type="Proteomes" id="UP001549145">
    <property type="component" value="Unassembled WGS sequence"/>
</dbReference>
<name>A0ABV2KZ16_9HYPH</name>
<sequence length="458" mass="48012">MRSSLAAAPAWHRLNLPGWLAAALLLGGTALAGPVLGGATRFAFIAGCAVVGWYAWRRSPASHLQAILLIFSFAPFLRRLVDLSAGYEASGVMLVGPLLAILMPLPSLRAAIEEDRPMPPTLAAVIVVGACVTYGTALSLFQGDWATAATGSLKWFAPLLYCAVLAFRSDAERREMVDAAASVFLAILPLTGLYGLYQYIDPPTWDRYWMQLTTIMSIGQPVPFGVRTFSTMNGPASFATFTAAGLLLVGFLRSGWITIVLATPAAFALLLSMYRTAWLSLALGVAFCLLFAATRGRAAGMMVVTVLAVAGASVTPFGGVIGERLASIGSGAQDDSARERLEQYVHLWNLPDSEIFGRGFTVTDVGSAGAMAIDGMIVSCWVTMGLVVGLCCLAGLLLAIGRAIDGARRDGGPEAVVVGALACGALVQMMLANIASGELGVLFWTFVVLAPVAGRAGR</sequence>
<accession>A0ABV2KZ16</accession>
<keyword evidence="1" id="KW-0472">Membrane</keyword>
<dbReference type="PANTHER" id="PTHR37422">
    <property type="entry name" value="TEICHURONIC ACID BIOSYNTHESIS PROTEIN TUAE"/>
    <property type="match status" value="1"/>
</dbReference>
<keyword evidence="1" id="KW-1133">Transmembrane helix</keyword>
<evidence type="ECO:0008006" key="4">
    <source>
        <dbReference type="Google" id="ProtNLM"/>
    </source>
</evidence>
<evidence type="ECO:0000256" key="1">
    <source>
        <dbReference type="SAM" id="Phobius"/>
    </source>
</evidence>
<evidence type="ECO:0000313" key="2">
    <source>
        <dbReference type="EMBL" id="MET3690799.1"/>
    </source>
</evidence>
<dbReference type="EMBL" id="JBEPMM010000001">
    <property type="protein sequence ID" value="MET3690799.1"/>
    <property type="molecule type" value="Genomic_DNA"/>
</dbReference>
<feature type="transmembrane region" description="Helical" evidence="1">
    <location>
        <begin position="64"/>
        <end position="81"/>
    </location>
</feature>
<dbReference type="RefSeq" id="WP_238279172.1">
    <property type="nucleotide sequence ID" value="NZ_BPQL01000052.1"/>
</dbReference>
<keyword evidence="3" id="KW-1185">Reference proteome</keyword>
<evidence type="ECO:0000313" key="3">
    <source>
        <dbReference type="Proteomes" id="UP001549145"/>
    </source>
</evidence>